<dbReference type="Proteomes" id="UP000499080">
    <property type="component" value="Unassembled WGS sequence"/>
</dbReference>
<evidence type="ECO:0000313" key="1">
    <source>
        <dbReference type="EMBL" id="GBM85026.1"/>
    </source>
</evidence>
<evidence type="ECO:0000313" key="2">
    <source>
        <dbReference type="Proteomes" id="UP000499080"/>
    </source>
</evidence>
<dbReference type="EMBL" id="BGPR01003202">
    <property type="protein sequence ID" value="GBM85026.1"/>
    <property type="molecule type" value="Genomic_DNA"/>
</dbReference>
<keyword evidence="2" id="KW-1185">Reference proteome</keyword>
<reference evidence="1 2" key="1">
    <citation type="journal article" date="2019" name="Sci. Rep.">
        <title>Orb-weaving spider Araneus ventricosus genome elucidates the spidroin gene catalogue.</title>
        <authorList>
            <person name="Kono N."/>
            <person name="Nakamura H."/>
            <person name="Ohtoshi R."/>
            <person name="Moran D.A.P."/>
            <person name="Shinohara A."/>
            <person name="Yoshida Y."/>
            <person name="Fujiwara M."/>
            <person name="Mori M."/>
            <person name="Tomita M."/>
            <person name="Arakawa K."/>
        </authorList>
    </citation>
    <scope>NUCLEOTIDE SEQUENCE [LARGE SCALE GENOMIC DNA]</scope>
</reference>
<dbReference type="AlphaFoldDB" id="A0A4Y2J746"/>
<organism evidence="1 2">
    <name type="scientific">Araneus ventricosus</name>
    <name type="common">Orbweaver spider</name>
    <name type="synonym">Epeira ventricosa</name>
    <dbReference type="NCBI Taxonomy" id="182803"/>
    <lineage>
        <taxon>Eukaryota</taxon>
        <taxon>Metazoa</taxon>
        <taxon>Ecdysozoa</taxon>
        <taxon>Arthropoda</taxon>
        <taxon>Chelicerata</taxon>
        <taxon>Arachnida</taxon>
        <taxon>Araneae</taxon>
        <taxon>Araneomorphae</taxon>
        <taxon>Entelegynae</taxon>
        <taxon>Araneoidea</taxon>
        <taxon>Araneidae</taxon>
        <taxon>Araneus</taxon>
    </lineage>
</organism>
<protein>
    <submittedName>
        <fullName evidence="1">Uncharacterized protein</fullName>
    </submittedName>
</protein>
<comment type="caution">
    <text evidence="1">The sequence shown here is derived from an EMBL/GenBank/DDBJ whole genome shotgun (WGS) entry which is preliminary data.</text>
</comment>
<sequence length="101" mass="11660">MKILDKNRGLLLMNPHEVILNKIYSGFGDSCQLENMHERHLGAKMGLDRFSFYISPTSFMDENHDLSISLHCDRIVLGSIQEGDWTTYSQFKSLKHSKETL</sequence>
<gene>
    <name evidence="1" type="ORF">AVEN_4039_1</name>
</gene>
<name>A0A4Y2J746_ARAVE</name>
<proteinExistence type="predicted"/>
<accession>A0A4Y2J746</accession>